<proteinExistence type="predicted"/>
<dbReference type="InterPro" id="IPR017946">
    <property type="entry name" value="PLC-like_Pdiesterase_TIM-brl"/>
</dbReference>
<protein>
    <submittedName>
        <fullName evidence="2">Glycerophosphodiester phosphodiesterase</fullName>
        <ecNumber evidence="2">3.1.4.46</ecNumber>
    </submittedName>
</protein>
<evidence type="ECO:0000313" key="2">
    <source>
        <dbReference type="EMBL" id="EDJ92985.1"/>
    </source>
</evidence>
<comment type="caution">
    <text evidence="2">The sequence shown here is derived from an EMBL/GenBank/DDBJ whole genome shotgun (WGS) entry which is preliminary data.</text>
</comment>
<name>A0A0H3PD01_HAEI3</name>
<keyword evidence="2" id="KW-0378">Hydrolase</keyword>
<dbReference type="InterPro" id="IPR030395">
    <property type="entry name" value="GP_PDE_dom"/>
</dbReference>
<feature type="domain" description="GP-PDE" evidence="1">
    <location>
        <begin position="1"/>
        <end position="74"/>
    </location>
</feature>
<accession>A0A0H3PD01</accession>
<organism evidence="2 3">
    <name type="scientific">Haemophilus influenzae (strain NTHi 3655)</name>
    <dbReference type="NCBI Taxonomy" id="375177"/>
    <lineage>
        <taxon>Bacteria</taxon>
        <taxon>Pseudomonadati</taxon>
        <taxon>Pseudomonadota</taxon>
        <taxon>Gammaproteobacteria</taxon>
        <taxon>Pasteurellales</taxon>
        <taxon>Pasteurellaceae</taxon>
        <taxon>Haemophilus</taxon>
    </lineage>
</organism>
<dbReference type="Gene3D" id="3.20.20.190">
    <property type="entry name" value="Phosphatidylinositol (PI) phosphodiesterase"/>
    <property type="match status" value="1"/>
</dbReference>
<dbReference type="Proteomes" id="UP000003185">
    <property type="component" value="Unassembled WGS sequence"/>
</dbReference>
<sequence length="74" mass="8706">MYSGTSGQNLIFFFNGYREIELIQGSEKCTGRKVGIYPEIKAAWFRHQYGKDMAYETLKVLKKDGYYKKTDMVY</sequence>
<evidence type="ECO:0000313" key="3">
    <source>
        <dbReference type="Proteomes" id="UP000003185"/>
    </source>
</evidence>
<dbReference type="SUPFAM" id="SSF51695">
    <property type="entry name" value="PLC-like phosphodiesterases"/>
    <property type="match status" value="1"/>
</dbReference>
<evidence type="ECO:0000259" key="1">
    <source>
        <dbReference type="PROSITE" id="PS51704"/>
    </source>
</evidence>
<dbReference type="GO" id="GO:0008889">
    <property type="term" value="F:glycerophosphodiester phosphodiesterase activity"/>
    <property type="evidence" value="ECO:0007669"/>
    <property type="project" value="UniProtKB-EC"/>
</dbReference>
<dbReference type="PROSITE" id="PS51704">
    <property type="entry name" value="GP_PDE"/>
    <property type="match status" value="1"/>
</dbReference>
<dbReference type="EMBL" id="AAZF01000004">
    <property type="protein sequence ID" value="EDJ92985.1"/>
    <property type="molecule type" value="Genomic_DNA"/>
</dbReference>
<dbReference type="GO" id="GO:0006629">
    <property type="term" value="P:lipid metabolic process"/>
    <property type="evidence" value="ECO:0007669"/>
    <property type="project" value="InterPro"/>
</dbReference>
<reference evidence="2 3" key="1">
    <citation type="journal article" date="2007" name="Genome Biol.">
        <title>Characterization and modeling of the Haemophilus influenzae core and supragenomes based on the complete genomic sequences of Rd and 12 clinical nontypeable strains.</title>
        <authorList>
            <person name="Hogg J.S."/>
            <person name="Hu F.Z."/>
            <person name="Janto B."/>
            <person name="Boissy R."/>
            <person name="Hayes J."/>
            <person name="Keefe R."/>
            <person name="Post J.C."/>
            <person name="Ehrlich G.D."/>
        </authorList>
    </citation>
    <scope>NUCLEOTIDE SEQUENCE [LARGE SCALE GENOMIC DNA]</scope>
    <source>
        <strain evidence="3">NTHi 3655</strain>
    </source>
</reference>
<dbReference type="AlphaFoldDB" id="A0A0H3PD01"/>
<dbReference type="EC" id="3.1.4.46" evidence="2"/>
<gene>
    <name evidence="2" type="primary">glpQ</name>
    <name evidence="2" type="ORF">CGSHi3655_06444</name>
</gene>